<dbReference type="Proteomes" id="UP000499080">
    <property type="component" value="Unassembled WGS sequence"/>
</dbReference>
<organism evidence="1 2">
    <name type="scientific">Araneus ventricosus</name>
    <name type="common">Orbweaver spider</name>
    <name type="synonym">Epeira ventricosa</name>
    <dbReference type="NCBI Taxonomy" id="182803"/>
    <lineage>
        <taxon>Eukaryota</taxon>
        <taxon>Metazoa</taxon>
        <taxon>Ecdysozoa</taxon>
        <taxon>Arthropoda</taxon>
        <taxon>Chelicerata</taxon>
        <taxon>Arachnida</taxon>
        <taxon>Araneae</taxon>
        <taxon>Araneomorphae</taxon>
        <taxon>Entelegynae</taxon>
        <taxon>Araneoidea</taxon>
        <taxon>Araneidae</taxon>
        <taxon>Araneus</taxon>
    </lineage>
</organism>
<keyword evidence="2" id="KW-1185">Reference proteome</keyword>
<comment type="caution">
    <text evidence="1">The sequence shown here is derived from an EMBL/GenBank/DDBJ whole genome shotgun (WGS) entry which is preliminary data.</text>
</comment>
<evidence type="ECO:0000313" key="2">
    <source>
        <dbReference type="Proteomes" id="UP000499080"/>
    </source>
</evidence>
<reference evidence="1 2" key="1">
    <citation type="journal article" date="2019" name="Sci. Rep.">
        <title>Orb-weaving spider Araneus ventricosus genome elucidates the spidroin gene catalogue.</title>
        <authorList>
            <person name="Kono N."/>
            <person name="Nakamura H."/>
            <person name="Ohtoshi R."/>
            <person name="Moran D.A.P."/>
            <person name="Shinohara A."/>
            <person name="Yoshida Y."/>
            <person name="Fujiwara M."/>
            <person name="Mori M."/>
            <person name="Tomita M."/>
            <person name="Arakawa K."/>
        </authorList>
    </citation>
    <scope>NUCLEOTIDE SEQUENCE [LARGE SCALE GENOMIC DNA]</scope>
</reference>
<protein>
    <submittedName>
        <fullName evidence="1">Uncharacterized protein</fullName>
    </submittedName>
</protein>
<dbReference type="AlphaFoldDB" id="A0A4Y2FH96"/>
<sequence length="132" mass="15106">MKQFDFKYGRKQDTDDEKEENVILVGEYEYEDFGSFSTRNENCGDGGSNLSGIFHDCFLTNLFVLIDNVGGGRMKVHYLFVCSIQEFDGGEYNMTGLRITNVVKLKFVSKVNDKFAISKSQLTVIPLYHIFE</sequence>
<gene>
    <name evidence="1" type="ORF">AVEN_137333_1</name>
</gene>
<name>A0A4Y2FH96_ARAVE</name>
<accession>A0A4Y2FH96</accession>
<dbReference type="EMBL" id="BGPR01000944">
    <property type="protein sequence ID" value="GBM40832.1"/>
    <property type="molecule type" value="Genomic_DNA"/>
</dbReference>
<evidence type="ECO:0000313" key="1">
    <source>
        <dbReference type="EMBL" id="GBM40832.1"/>
    </source>
</evidence>
<dbReference type="OrthoDB" id="6758798at2759"/>
<proteinExistence type="predicted"/>